<dbReference type="Proteomes" id="UP000020529">
    <property type="component" value="Unassembled WGS sequence"/>
</dbReference>
<dbReference type="CDD" id="cd03801">
    <property type="entry name" value="GT4_PimA-like"/>
    <property type="match status" value="1"/>
</dbReference>
<evidence type="ECO:0000259" key="1">
    <source>
        <dbReference type="Pfam" id="PF00534"/>
    </source>
</evidence>
<comment type="caution">
    <text evidence="2">The sequence shown here is derived from an EMBL/GenBank/DDBJ whole genome shotgun (WGS) entry which is preliminary data.</text>
</comment>
<proteinExistence type="predicted"/>
<dbReference type="PANTHER" id="PTHR45947">
    <property type="entry name" value="SULFOQUINOVOSYL TRANSFERASE SQD2"/>
    <property type="match status" value="1"/>
</dbReference>
<dbReference type="Pfam" id="PF00534">
    <property type="entry name" value="Glycos_transf_1"/>
    <property type="match status" value="1"/>
</dbReference>
<dbReference type="GO" id="GO:0016757">
    <property type="term" value="F:glycosyltransferase activity"/>
    <property type="evidence" value="ECO:0007669"/>
    <property type="project" value="InterPro"/>
</dbReference>
<dbReference type="SUPFAM" id="SSF53756">
    <property type="entry name" value="UDP-Glycosyltransferase/glycogen phosphorylase"/>
    <property type="match status" value="1"/>
</dbReference>
<protein>
    <submittedName>
        <fullName evidence="2">Glycosyl transferases group 1 family protein</fullName>
    </submittedName>
</protein>
<dbReference type="AlphaFoldDB" id="A0A015UMX5"/>
<feature type="domain" description="Glycosyl transferase family 1" evidence="1">
    <location>
        <begin position="142"/>
        <end position="276"/>
    </location>
</feature>
<accession>A0A015UMX5</accession>
<gene>
    <name evidence="2" type="ORF">M124_0939</name>
</gene>
<dbReference type="PATRIC" id="fig|1339315.3.peg.1733"/>
<keyword evidence="2" id="KW-0808">Transferase</keyword>
<dbReference type="InterPro" id="IPR050194">
    <property type="entry name" value="Glycosyltransferase_grp1"/>
</dbReference>
<evidence type="ECO:0000313" key="3">
    <source>
        <dbReference type="Proteomes" id="UP000020529"/>
    </source>
</evidence>
<organism evidence="2 3">
    <name type="scientific">Bacteroides fragilis str. 3988T(B)14</name>
    <dbReference type="NCBI Taxonomy" id="1339315"/>
    <lineage>
        <taxon>Bacteria</taxon>
        <taxon>Pseudomonadati</taxon>
        <taxon>Bacteroidota</taxon>
        <taxon>Bacteroidia</taxon>
        <taxon>Bacteroidales</taxon>
        <taxon>Bacteroidaceae</taxon>
        <taxon>Bacteroides</taxon>
    </lineage>
</organism>
<dbReference type="InterPro" id="IPR001296">
    <property type="entry name" value="Glyco_trans_1"/>
</dbReference>
<dbReference type="PANTHER" id="PTHR45947:SF3">
    <property type="entry name" value="SULFOQUINOVOSYL TRANSFERASE SQD2"/>
    <property type="match status" value="1"/>
</dbReference>
<dbReference type="EMBL" id="JGCY01000245">
    <property type="protein sequence ID" value="EXY75218.1"/>
    <property type="molecule type" value="Genomic_DNA"/>
</dbReference>
<dbReference type="Gene3D" id="3.40.50.2000">
    <property type="entry name" value="Glycogen Phosphorylase B"/>
    <property type="match status" value="1"/>
</dbReference>
<reference evidence="2 3" key="1">
    <citation type="submission" date="2014-02" db="EMBL/GenBank/DDBJ databases">
        <authorList>
            <person name="Sears C."/>
            <person name="Carroll K."/>
            <person name="Sack B.R."/>
            <person name="Qadri F."/>
            <person name="Myers L.L."/>
            <person name="Chung G.-T."/>
            <person name="Escheverria P."/>
            <person name="Fraser C.M."/>
            <person name="Sadzewicz L."/>
            <person name="Shefchek K.A."/>
            <person name="Tallon L."/>
            <person name="Das S.P."/>
            <person name="Daugherty S."/>
            <person name="Mongodin E.F."/>
        </authorList>
    </citation>
    <scope>NUCLEOTIDE SEQUENCE [LARGE SCALE GENOMIC DNA]</scope>
    <source>
        <strain evidence="3">3988T(B)14</strain>
    </source>
</reference>
<sequence length="304" mass="35290">MIDENFSSMVCFDYIQLSKIAVEKRNRLKILKQLFDIIRLLKYQYIIYDGYELIEFIFMMFVTHKEKNCLICESSINESRTTGMIGFIKKAIFKRISVAFPCGELHAKIFKELDFKGRIVKTFGVGIFNKLPKRGYEKKNPLSYKYLYVGRLVAVKNIELLIHVFNKNGRELTIVGTGELEAELKTMANSNITFLGFIPNRKLPQVYEHHDIFILPSKSETWGLVVEEAIYNGLPVIVSDAVGCYIEMVKLPKTGIVFKNESQTGLEEALECIENNFQFYRNNVMNYSFEYRDNMQVCSYLSLL</sequence>
<evidence type="ECO:0000313" key="2">
    <source>
        <dbReference type="EMBL" id="EXY75218.1"/>
    </source>
</evidence>
<name>A0A015UMX5_BACFG</name>